<dbReference type="Proteomes" id="UP001489004">
    <property type="component" value="Unassembled WGS sequence"/>
</dbReference>
<feature type="compositionally biased region" description="Polar residues" evidence="1">
    <location>
        <begin position="73"/>
        <end position="82"/>
    </location>
</feature>
<name>A0AAW1R709_9CHLO</name>
<comment type="caution">
    <text evidence="2">The sequence shown here is derived from an EMBL/GenBank/DDBJ whole genome shotgun (WGS) entry which is preliminary data.</text>
</comment>
<dbReference type="EMBL" id="JALJOR010000001">
    <property type="protein sequence ID" value="KAK9829578.1"/>
    <property type="molecule type" value="Genomic_DNA"/>
</dbReference>
<keyword evidence="3" id="KW-1185">Reference proteome</keyword>
<protein>
    <submittedName>
        <fullName evidence="2">Uncharacterized protein</fullName>
    </submittedName>
</protein>
<sequence>MLCKICGLCKLRGPLATQGFHLTFALRKILWQHPGNPVHLTAACLRGHQPRARRVTKPRSFTYRPARDGQHGKMTQQRSSMHGPTGPPSNWVCPPSVSEYKTDPSYKGKLKQESSAAGAASKSPSMGRKRRVMAIDSGSQAAPPVKRSNPDLQAAALCGIGAADAAGVFAWRLML</sequence>
<feature type="region of interest" description="Disordered" evidence="1">
    <location>
        <begin position="49"/>
        <end position="128"/>
    </location>
</feature>
<proteinExistence type="predicted"/>
<gene>
    <name evidence="2" type="ORF">WJX72_006595</name>
</gene>
<accession>A0AAW1R709</accession>
<feature type="compositionally biased region" description="Low complexity" evidence="1">
    <location>
        <begin position="114"/>
        <end position="125"/>
    </location>
</feature>
<evidence type="ECO:0000313" key="2">
    <source>
        <dbReference type="EMBL" id="KAK9829578.1"/>
    </source>
</evidence>
<feature type="compositionally biased region" description="Basic and acidic residues" evidence="1">
    <location>
        <begin position="100"/>
        <end position="112"/>
    </location>
</feature>
<reference evidence="2 3" key="1">
    <citation type="journal article" date="2024" name="Nat. Commun.">
        <title>Phylogenomics reveals the evolutionary origins of lichenization in chlorophyte algae.</title>
        <authorList>
            <person name="Puginier C."/>
            <person name="Libourel C."/>
            <person name="Otte J."/>
            <person name="Skaloud P."/>
            <person name="Haon M."/>
            <person name="Grisel S."/>
            <person name="Petersen M."/>
            <person name="Berrin J.G."/>
            <person name="Delaux P.M."/>
            <person name="Dal Grande F."/>
            <person name="Keller J."/>
        </authorList>
    </citation>
    <scope>NUCLEOTIDE SEQUENCE [LARGE SCALE GENOMIC DNA]</scope>
    <source>
        <strain evidence="2 3">SAG 2043</strain>
    </source>
</reference>
<dbReference type="AlphaFoldDB" id="A0AAW1R709"/>
<organism evidence="2 3">
    <name type="scientific">[Myrmecia] bisecta</name>
    <dbReference type="NCBI Taxonomy" id="41462"/>
    <lineage>
        <taxon>Eukaryota</taxon>
        <taxon>Viridiplantae</taxon>
        <taxon>Chlorophyta</taxon>
        <taxon>core chlorophytes</taxon>
        <taxon>Trebouxiophyceae</taxon>
        <taxon>Trebouxiales</taxon>
        <taxon>Trebouxiaceae</taxon>
        <taxon>Myrmecia</taxon>
    </lineage>
</organism>
<evidence type="ECO:0000256" key="1">
    <source>
        <dbReference type="SAM" id="MobiDB-lite"/>
    </source>
</evidence>
<evidence type="ECO:0000313" key="3">
    <source>
        <dbReference type="Proteomes" id="UP001489004"/>
    </source>
</evidence>